<keyword evidence="4" id="KW-1185">Reference proteome</keyword>
<dbReference type="Pfam" id="PF22659">
    <property type="entry name" value="YycE-like_C"/>
    <property type="match status" value="1"/>
</dbReference>
<comment type="caution">
    <text evidence="3">The sequence shown here is derived from an EMBL/GenBank/DDBJ whole genome shotgun (WGS) entry which is preliminary data.</text>
</comment>
<dbReference type="InterPro" id="IPR058998">
    <property type="entry name" value="YycE-like_N"/>
</dbReference>
<reference evidence="3 4" key="1">
    <citation type="submission" date="2023-12" db="EMBL/GenBank/DDBJ databases">
        <title>Gut-associated functions are favored during microbiome assembly across C. elegans life.</title>
        <authorList>
            <person name="Zimmermann J."/>
        </authorList>
    </citation>
    <scope>NUCLEOTIDE SEQUENCE [LARGE SCALE GENOMIC DNA]</scope>
    <source>
        <strain evidence="3 4">BIGb0393</strain>
    </source>
</reference>
<dbReference type="Proteomes" id="UP001362100">
    <property type="component" value="Unassembled WGS sequence"/>
</dbReference>
<accession>A0ABU8PZN3</accession>
<dbReference type="InterPro" id="IPR058997">
    <property type="entry name" value="YycE-like_C"/>
</dbReference>
<proteinExistence type="predicted"/>
<dbReference type="InterPro" id="IPR029068">
    <property type="entry name" value="Glyas_Bleomycin-R_OHBP_Dase"/>
</dbReference>
<dbReference type="CDD" id="cd06587">
    <property type="entry name" value="VOC"/>
    <property type="match status" value="1"/>
</dbReference>
<name>A0ABU8PZN3_9GAMM</name>
<organism evidence="3 4">
    <name type="scientific">Pantoea nemavictus</name>
    <dbReference type="NCBI Taxonomy" id="2726955"/>
    <lineage>
        <taxon>Bacteria</taxon>
        <taxon>Pseudomonadati</taxon>
        <taxon>Pseudomonadota</taxon>
        <taxon>Gammaproteobacteria</taxon>
        <taxon>Enterobacterales</taxon>
        <taxon>Erwiniaceae</taxon>
        <taxon>Pantoea</taxon>
    </lineage>
</organism>
<dbReference type="Pfam" id="PF22658">
    <property type="entry name" value="YycE-like_N"/>
    <property type="match status" value="1"/>
</dbReference>
<protein>
    <submittedName>
        <fullName evidence="3">VOC family protein</fullName>
    </submittedName>
</protein>
<feature type="domain" description="YycE-like N-terminal" evidence="1">
    <location>
        <begin position="6"/>
        <end position="57"/>
    </location>
</feature>
<dbReference type="SUPFAM" id="SSF54593">
    <property type="entry name" value="Glyoxalase/Bleomycin resistance protein/Dihydroxybiphenyl dioxygenase"/>
    <property type="match status" value="1"/>
</dbReference>
<feature type="domain" description="YycE-like C-terminal" evidence="2">
    <location>
        <begin position="72"/>
        <end position="124"/>
    </location>
</feature>
<evidence type="ECO:0000313" key="3">
    <source>
        <dbReference type="EMBL" id="MEJ5047462.1"/>
    </source>
</evidence>
<dbReference type="Gene3D" id="3.10.180.10">
    <property type="entry name" value="2,3-Dihydroxybiphenyl 1,2-Dioxygenase, domain 1"/>
    <property type="match status" value="1"/>
</dbReference>
<gene>
    <name evidence="3" type="ORF">WH298_19960</name>
</gene>
<dbReference type="RefSeq" id="WP_180823765.1">
    <property type="nucleotide sequence ID" value="NZ_JACAWY010000002.1"/>
</dbReference>
<evidence type="ECO:0000313" key="4">
    <source>
        <dbReference type="Proteomes" id="UP001362100"/>
    </source>
</evidence>
<evidence type="ECO:0000259" key="2">
    <source>
        <dbReference type="Pfam" id="PF22659"/>
    </source>
</evidence>
<sequence length="129" mass="14866">MNAPIMRVARPVTELARSREMYCRGLDLTEIGSFEDHAGFSGVMLGKPGVPWHLEFTLCSAHPVEPRPSEEDLLVFYLPEKSEWQRICQSMIAAGFTRVTSFNPYWEQQGQTFQDHDGYRTVIQCQQWP</sequence>
<evidence type="ECO:0000259" key="1">
    <source>
        <dbReference type="Pfam" id="PF22658"/>
    </source>
</evidence>
<dbReference type="EMBL" id="JBBGZW010000002">
    <property type="protein sequence ID" value="MEJ5047462.1"/>
    <property type="molecule type" value="Genomic_DNA"/>
</dbReference>